<comment type="caution">
    <text evidence="1">The sequence shown here is derived from an EMBL/GenBank/DDBJ whole genome shotgun (WGS) entry which is preliminary data.</text>
</comment>
<dbReference type="AlphaFoldDB" id="A0A917PI43"/>
<keyword evidence="2" id="KW-1185">Reference proteome</keyword>
<protein>
    <recommendedName>
        <fullName evidence="3">Sirohydrochlorin chelatase</fullName>
    </recommendedName>
</protein>
<sequence>MAVGFISAARPAQPDAIARHVSRVVRRELPARPGTFHDRAVAAGATVMTAPLLRPDAPPPTALVELVLDRFAAARALSRAA</sequence>
<evidence type="ECO:0008006" key="3">
    <source>
        <dbReference type="Google" id="ProtNLM"/>
    </source>
</evidence>
<accession>A0A917PI43</accession>
<proteinExistence type="predicted"/>
<name>A0A917PI43_9MICO</name>
<gene>
    <name evidence="1" type="ORF">GCM10011372_17150</name>
</gene>
<evidence type="ECO:0000313" key="2">
    <source>
        <dbReference type="Proteomes" id="UP000636956"/>
    </source>
</evidence>
<evidence type="ECO:0000313" key="1">
    <source>
        <dbReference type="EMBL" id="GGJ79387.1"/>
    </source>
</evidence>
<reference evidence="1" key="1">
    <citation type="journal article" date="2014" name="Int. J. Syst. Evol. Microbiol.">
        <title>Complete genome sequence of Corynebacterium casei LMG S-19264T (=DSM 44701T), isolated from a smear-ripened cheese.</title>
        <authorList>
            <consortium name="US DOE Joint Genome Institute (JGI-PGF)"/>
            <person name="Walter F."/>
            <person name="Albersmeier A."/>
            <person name="Kalinowski J."/>
            <person name="Ruckert C."/>
        </authorList>
    </citation>
    <scope>NUCLEOTIDE SEQUENCE</scope>
    <source>
        <strain evidence="1">CGMCC 1.8984</strain>
    </source>
</reference>
<dbReference type="EMBL" id="BMMD01000008">
    <property type="protein sequence ID" value="GGJ79387.1"/>
    <property type="molecule type" value="Genomic_DNA"/>
</dbReference>
<organism evidence="1 2">
    <name type="scientific">Agromyces bauzanensis</name>
    <dbReference type="NCBI Taxonomy" id="1308924"/>
    <lineage>
        <taxon>Bacteria</taxon>
        <taxon>Bacillati</taxon>
        <taxon>Actinomycetota</taxon>
        <taxon>Actinomycetes</taxon>
        <taxon>Micrococcales</taxon>
        <taxon>Microbacteriaceae</taxon>
        <taxon>Agromyces</taxon>
    </lineage>
</organism>
<dbReference type="Proteomes" id="UP000636956">
    <property type="component" value="Unassembled WGS sequence"/>
</dbReference>
<reference evidence="1" key="2">
    <citation type="submission" date="2020-09" db="EMBL/GenBank/DDBJ databases">
        <authorList>
            <person name="Sun Q."/>
            <person name="Zhou Y."/>
        </authorList>
    </citation>
    <scope>NUCLEOTIDE SEQUENCE</scope>
    <source>
        <strain evidence="1">CGMCC 1.8984</strain>
    </source>
</reference>